<dbReference type="EMBL" id="JAQSIP010000004">
    <property type="protein sequence ID" value="MDD0839027.1"/>
    <property type="molecule type" value="Genomic_DNA"/>
</dbReference>
<dbReference type="PANTHER" id="PTHR43179:SF12">
    <property type="entry name" value="GALACTOFURANOSYLTRANSFERASE GLFT2"/>
    <property type="match status" value="1"/>
</dbReference>
<evidence type="ECO:0000256" key="1">
    <source>
        <dbReference type="ARBA" id="ARBA00006739"/>
    </source>
</evidence>
<accession>A0ABT5MYW9</accession>
<gene>
    <name evidence="6" type="ORF">PSQ40_10630</name>
</gene>
<evidence type="ECO:0000256" key="4">
    <source>
        <dbReference type="SAM" id="Coils"/>
    </source>
</evidence>
<dbReference type="Pfam" id="PF00535">
    <property type="entry name" value="Glycos_transf_2"/>
    <property type="match status" value="1"/>
</dbReference>
<dbReference type="CDD" id="cd02440">
    <property type="entry name" value="AdoMet_MTases"/>
    <property type="match status" value="1"/>
</dbReference>
<evidence type="ECO:0000256" key="2">
    <source>
        <dbReference type="ARBA" id="ARBA00022676"/>
    </source>
</evidence>
<dbReference type="Gene3D" id="3.40.50.2000">
    <property type="entry name" value="Glycogen Phosphorylase B"/>
    <property type="match status" value="2"/>
</dbReference>
<evidence type="ECO:0000313" key="6">
    <source>
        <dbReference type="EMBL" id="MDD0839027.1"/>
    </source>
</evidence>
<keyword evidence="2" id="KW-0328">Glycosyltransferase</keyword>
<keyword evidence="3" id="KW-0808">Transferase</keyword>
<dbReference type="GO" id="GO:0008168">
    <property type="term" value="F:methyltransferase activity"/>
    <property type="evidence" value="ECO:0007669"/>
    <property type="project" value="UniProtKB-KW"/>
</dbReference>
<keyword evidence="7" id="KW-1185">Reference proteome</keyword>
<protein>
    <submittedName>
        <fullName evidence="6">Methyltransferase domain-containing protein</fullName>
    </submittedName>
</protein>
<comment type="caution">
    <text evidence="6">The sequence shown here is derived from an EMBL/GenBank/DDBJ whole genome shotgun (WGS) entry which is preliminary data.</text>
</comment>
<keyword evidence="4" id="KW-0175">Coiled coil</keyword>
<evidence type="ECO:0000313" key="7">
    <source>
        <dbReference type="Proteomes" id="UP001528673"/>
    </source>
</evidence>
<reference evidence="6 7" key="1">
    <citation type="submission" date="2023-02" db="EMBL/GenBank/DDBJ databases">
        <title>Bacterial whole genomic sequence of Curvibacter sp. HBC61.</title>
        <authorList>
            <person name="Le V."/>
            <person name="Ko S.-R."/>
            <person name="Ahn C.-Y."/>
            <person name="Oh H.-M."/>
        </authorList>
    </citation>
    <scope>NUCLEOTIDE SEQUENCE [LARGE SCALE GENOMIC DNA]</scope>
    <source>
        <strain evidence="6 7">HBC61</strain>
    </source>
</reference>
<name>A0ABT5MYW9_9BURK</name>
<dbReference type="RefSeq" id="WP_273951393.1">
    <property type="nucleotide sequence ID" value="NZ_JAQSIP010000004.1"/>
</dbReference>
<dbReference type="PANTHER" id="PTHR43179">
    <property type="entry name" value="RHAMNOSYLTRANSFERASE WBBL"/>
    <property type="match status" value="1"/>
</dbReference>
<dbReference type="InterPro" id="IPR001173">
    <property type="entry name" value="Glyco_trans_2-like"/>
</dbReference>
<evidence type="ECO:0000256" key="3">
    <source>
        <dbReference type="ARBA" id="ARBA00022679"/>
    </source>
</evidence>
<dbReference type="Gene3D" id="3.40.50.150">
    <property type="entry name" value="Vaccinia Virus protein VP39"/>
    <property type="match status" value="1"/>
</dbReference>
<dbReference type="Pfam" id="PF13489">
    <property type="entry name" value="Methyltransf_23"/>
    <property type="match status" value="1"/>
</dbReference>
<dbReference type="Gene3D" id="3.90.550.10">
    <property type="entry name" value="Spore Coat Polysaccharide Biosynthesis Protein SpsA, Chain A"/>
    <property type="match status" value="1"/>
</dbReference>
<evidence type="ECO:0000259" key="5">
    <source>
        <dbReference type="Pfam" id="PF00535"/>
    </source>
</evidence>
<proteinExistence type="inferred from homology"/>
<dbReference type="GO" id="GO:0032259">
    <property type="term" value="P:methylation"/>
    <property type="evidence" value="ECO:0007669"/>
    <property type="project" value="UniProtKB-KW"/>
</dbReference>
<comment type="similarity">
    <text evidence="1">Belongs to the glycosyltransferase 2 family.</text>
</comment>
<dbReference type="InterPro" id="IPR029063">
    <property type="entry name" value="SAM-dependent_MTases_sf"/>
</dbReference>
<feature type="domain" description="Glycosyltransferase 2-like" evidence="5">
    <location>
        <begin position="538"/>
        <end position="712"/>
    </location>
</feature>
<dbReference type="SUPFAM" id="SSF53756">
    <property type="entry name" value="UDP-Glycosyltransferase/glycogen phosphorylase"/>
    <property type="match status" value="1"/>
</dbReference>
<organism evidence="6 7">
    <name type="scientific">Curvibacter cyanobacteriorum</name>
    <dbReference type="NCBI Taxonomy" id="3026422"/>
    <lineage>
        <taxon>Bacteria</taxon>
        <taxon>Pseudomonadati</taxon>
        <taxon>Pseudomonadota</taxon>
        <taxon>Betaproteobacteria</taxon>
        <taxon>Burkholderiales</taxon>
        <taxon>Comamonadaceae</taxon>
        <taxon>Curvibacter</taxon>
    </lineage>
</organism>
<dbReference type="InterPro" id="IPR029044">
    <property type="entry name" value="Nucleotide-diphossugar_trans"/>
</dbReference>
<dbReference type="SUPFAM" id="SSF53335">
    <property type="entry name" value="S-adenosyl-L-methionine-dependent methyltransferases"/>
    <property type="match status" value="1"/>
</dbReference>
<dbReference type="SUPFAM" id="SSF53448">
    <property type="entry name" value="Nucleotide-diphospho-sugar transferases"/>
    <property type="match status" value="1"/>
</dbReference>
<keyword evidence="6" id="KW-0489">Methyltransferase</keyword>
<dbReference type="Proteomes" id="UP001528673">
    <property type="component" value="Unassembled WGS sequence"/>
</dbReference>
<feature type="coiled-coil region" evidence="4">
    <location>
        <begin position="409"/>
        <end position="478"/>
    </location>
</feature>
<sequence>MSSRNAPLHVYNREIRQEARTSLRVLSDLVRPGALVLDLGCGSGSLGQHLKAQRQCTVDGVTINEAEAALARPGYRRVDVTDLDQDDLALRFAGERYDFIICADVLEHLRGPEKVLRACRSLLAPGGQLLISIPNAAYAGLLAELMQGEFLYREEGLLDRTHVRFFTRQSLGRFLSDEGWGLLALDTIERELHESEFATWFDTLAPAVTRQLLSQPDALTYQFIATVVPDRAHQSGLLQAEPANAHPRFSASLYLGDARGLSEDRKLVQAGAIGLADQTLVFELPGDRTLTELRLDPADRPGFIHLHSLGLHAADGRLLWQWRSDQEGLDTLSQWPHHDLLPHRTGLGSGSALCLMHGADPWLMPPLQSHLADAVGGRFEVRLGWPMSADFLALSEQLRVSALQQHSAQQAWQAQQAETEAQMQALNQAQHILNERNQHLSAAQQALQHEREALHAEVQQLQATCERQRQHLTALENSTVFRLSRPLVQLKMRLLGPREAGGTPAPAQAGITAPAPVPAARPKDTTAQAPGLAAPIDVIVPVYRGLGDTQRCINSALASVQRCDWALIVINDCSPEPEVSQWLREVAAREPRITLLENPENLGFVATVNRGMSLHPERDVVLLNSDTEVANDWLDRLAQAAYHHGRVATVTPFSNNATICSAPRFCEANRLPEGYDTARLDALFARTNPGQVVDVPTGVGFCMYIRRDSLQDVGLFDVAHFGKGYGEENDFCHRAHLAGWRNLHALDTFVLHAGGVSFGASKSARELAAMDTLRRLHPQYDGAVQAFIQQDPARGARQAVDVARVVESGLPVVLMVLHQFAGGTVRHARELAAQLSGRAWCLLLRPEDGTQVRLQLVGPQEGLDLGFDVATQYPDLLKTLRHLGVRLVHYQHLLGHALPIRGLAQDLGVPSEFTAHDFYSYCPQITLTTEDGQYCGEQGLDQCRACVAERPAPGGGRIEDWRAFNADLLQRARHVLAPSLDAARRLASFVPTCDVRLAPHRDLPADLPLAALPRQLPAEAPLKVVILGALSAIKGADLLEAVAQEAERRQVPIDLHLVGYGYRTLKTRPKTRLTVHGAYEDADLPAMLAWLQPDVVWFPALWPETYSYTLSTCLAAGLPVVAPDLGAFPERLHERAWTWLRPWNSSVNEWVDWWQSVREAHFVSGLPPTPPARPASPWLGSVVRDWDYEREYLQDLPEVAPAQGLPADFLNQFRSDFQPLAAAPTDTAPSPQPADAVAAPSEACTVATAAPHPLRSLPGAGLVLRVLPPRVKAALRRHLGA</sequence>
<dbReference type="Pfam" id="PF13692">
    <property type="entry name" value="Glyco_trans_1_4"/>
    <property type="match status" value="1"/>
</dbReference>